<dbReference type="GO" id="GO:0044331">
    <property type="term" value="P:cell-cell adhesion mediated by cadherin"/>
    <property type="evidence" value="ECO:0007669"/>
    <property type="project" value="TreeGrafter"/>
</dbReference>
<accession>A0A1I7VAX0</accession>
<dbReference type="GO" id="GO:0005509">
    <property type="term" value="F:calcium ion binding"/>
    <property type="evidence" value="ECO:0007669"/>
    <property type="project" value="UniProtKB-UniRule"/>
</dbReference>
<dbReference type="PANTHER" id="PTHR24027">
    <property type="entry name" value="CADHERIN-23"/>
    <property type="match status" value="1"/>
</dbReference>
<dbReference type="PROSITE" id="PS50268">
    <property type="entry name" value="CADHERIN_2"/>
    <property type="match status" value="2"/>
</dbReference>
<keyword evidence="4" id="KW-0677">Repeat</keyword>
<feature type="domain" description="Cadherin" evidence="9">
    <location>
        <begin position="27"/>
        <end position="82"/>
    </location>
</feature>
<dbReference type="PROSITE" id="PS00232">
    <property type="entry name" value="CADHERIN_1"/>
    <property type="match status" value="1"/>
</dbReference>
<dbReference type="GO" id="GO:0007156">
    <property type="term" value="P:homophilic cell adhesion via plasma membrane adhesion molecules"/>
    <property type="evidence" value="ECO:0007669"/>
    <property type="project" value="InterPro"/>
</dbReference>
<evidence type="ECO:0000256" key="8">
    <source>
        <dbReference type="PROSITE-ProRule" id="PRU00043"/>
    </source>
</evidence>
<keyword evidence="5 8" id="KW-0106">Calcium</keyword>
<dbReference type="STRING" id="7209.A0A1I7VAX0"/>
<dbReference type="GO" id="GO:0005912">
    <property type="term" value="C:adherens junction"/>
    <property type="evidence" value="ECO:0007669"/>
    <property type="project" value="TreeGrafter"/>
</dbReference>
<dbReference type="eggNOG" id="KOG3594">
    <property type="taxonomic scope" value="Eukaryota"/>
</dbReference>
<dbReference type="GO" id="GO:0016342">
    <property type="term" value="C:catenin complex"/>
    <property type="evidence" value="ECO:0007669"/>
    <property type="project" value="TreeGrafter"/>
</dbReference>
<dbReference type="CDD" id="cd11304">
    <property type="entry name" value="Cadherin_repeat"/>
    <property type="match status" value="1"/>
</dbReference>
<keyword evidence="3" id="KW-0732">Signal</keyword>
<evidence type="ECO:0000313" key="11">
    <source>
        <dbReference type="WBParaSite" id="EN70_11788"/>
    </source>
</evidence>
<protein>
    <submittedName>
        <fullName evidence="11">Cadherin domain-containing protein</fullName>
    </submittedName>
</protein>
<evidence type="ECO:0000256" key="6">
    <source>
        <dbReference type="ARBA" id="ARBA00022989"/>
    </source>
</evidence>
<dbReference type="GO" id="GO:0016477">
    <property type="term" value="P:cell migration"/>
    <property type="evidence" value="ECO:0007669"/>
    <property type="project" value="TreeGrafter"/>
</dbReference>
<evidence type="ECO:0000256" key="5">
    <source>
        <dbReference type="ARBA" id="ARBA00022837"/>
    </source>
</evidence>
<dbReference type="WBParaSite" id="EN70_11788">
    <property type="protein sequence ID" value="EN70_11788"/>
    <property type="gene ID" value="EN70_11788"/>
</dbReference>
<dbReference type="InterPro" id="IPR002126">
    <property type="entry name" value="Cadherin-like_dom"/>
</dbReference>
<evidence type="ECO:0000256" key="4">
    <source>
        <dbReference type="ARBA" id="ARBA00022737"/>
    </source>
</evidence>
<dbReference type="GO" id="GO:0000902">
    <property type="term" value="P:cell morphogenesis"/>
    <property type="evidence" value="ECO:0007669"/>
    <property type="project" value="TreeGrafter"/>
</dbReference>
<dbReference type="PANTHER" id="PTHR24027:SF422">
    <property type="entry name" value="CADHERIN DOMAIN-CONTAINING PROTEIN"/>
    <property type="match status" value="1"/>
</dbReference>
<name>A0A1I7VAX0_LOALO</name>
<dbReference type="InterPro" id="IPR015919">
    <property type="entry name" value="Cadherin-like_sf"/>
</dbReference>
<evidence type="ECO:0000259" key="9">
    <source>
        <dbReference type="PROSITE" id="PS50268"/>
    </source>
</evidence>
<evidence type="ECO:0000256" key="7">
    <source>
        <dbReference type="ARBA" id="ARBA00023136"/>
    </source>
</evidence>
<evidence type="ECO:0000256" key="3">
    <source>
        <dbReference type="ARBA" id="ARBA00022729"/>
    </source>
</evidence>
<feature type="domain" description="Cadherin" evidence="9">
    <location>
        <begin position="1"/>
        <end position="26"/>
    </location>
</feature>
<keyword evidence="6" id="KW-1133">Transmembrane helix</keyword>
<evidence type="ECO:0000256" key="1">
    <source>
        <dbReference type="ARBA" id="ARBA00004167"/>
    </source>
</evidence>
<comment type="subcellular location">
    <subcellularLocation>
        <location evidence="1">Membrane</location>
        <topology evidence="1">Single-pass membrane protein</topology>
    </subcellularLocation>
</comment>
<organism evidence="10 11">
    <name type="scientific">Loa loa</name>
    <name type="common">Eye worm</name>
    <name type="synonym">Filaria loa</name>
    <dbReference type="NCBI Taxonomy" id="7209"/>
    <lineage>
        <taxon>Eukaryota</taxon>
        <taxon>Metazoa</taxon>
        <taxon>Ecdysozoa</taxon>
        <taxon>Nematoda</taxon>
        <taxon>Chromadorea</taxon>
        <taxon>Rhabditida</taxon>
        <taxon>Spirurina</taxon>
        <taxon>Spiruromorpha</taxon>
        <taxon>Filarioidea</taxon>
        <taxon>Onchocercidae</taxon>
        <taxon>Loa</taxon>
    </lineage>
</organism>
<dbReference type="GO" id="GO:0016339">
    <property type="term" value="P:calcium-dependent cell-cell adhesion via plasma membrane cell adhesion molecules"/>
    <property type="evidence" value="ECO:0007669"/>
    <property type="project" value="TreeGrafter"/>
</dbReference>
<reference evidence="11" key="2">
    <citation type="submission" date="2016-11" db="UniProtKB">
        <authorList>
            <consortium name="WormBaseParasite"/>
        </authorList>
    </citation>
    <scope>IDENTIFICATION</scope>
</reference>
<dbReference type="InterPro" id="IPR020894">
    <property type="entry name" value="Cadherin_CS"/>
</dbReference>
<evidence type="ECO:0000256" key="2">
    <source>
        <dbReference type="ARBA" id="ARBA00022692"/>
    </source>
</evidence>
<reference evidence="10" key="1">
    <citation type="submission" date="2012-04" db="EMBL/GenBank/DDBJ databases">
        <title>The Genome Sequence of Loa loa.</title>
        <authorList>
            <consortium name="The Broad Institute Genome Sequencing Platform"/>
            <consortium name="Broad Institute Genome Sequencing Center for Infectious Disease"/>
            <person name="Nutman T.B."/>
            <person name="Fink D.L."/>
            <person name="Russ C."/>
            <person name="Young S."/>
            <person name="Zeng Q."/>
            <person name="Gargeya S."/>
            <person name="Alvarado L."/>
            <person name="Berlin A."/>
            <person name="Chapman S.B."/>
            <person name="Chen Z."/>
            <person name="Freedman E."/>
            <person name="Gellesch M."/>
            <person name="Goldberg J."/>
            <person name="Griggs A."/>
            <person name="Gujja S."/>
            <person name="Heilman E.R."/>
            <person name="Heiman D."/>
            <person name="Howarth C."/>
            <person name="Mehta T."/>
            <person name="Neiman D."/>
            <person name="Pearson M."/>
            <person name="Roberts A."/>
            <person name="Saif S."/>
            <person name="Shea T."/>
            <person name="Shenoy N."/>
            <person name="Sisk P."/>
            <person name="Stolte C."/>
            <person name="Sykes S."/>
            <person name="White J."/>
            <person name="Yandava C."/>
            <person name="Haas B."/>
            <person name="Henn M.R."/>
            <person name="Nusbaum C."/>
            <person name="Birren B."/>
        </authorList>
    </citation>
    <scope>NUCLEOTIDE SEQUENCE [LARGE SCALE GENOMIC DNA]</scope>
</reference>
<dbReference type="GO" id="GO:0007043">
    <property type="term" value="P:cell-cell junction assembly"/>
    <property type="evidence" value="ECO:0007669"/>
    <property type="project" value="TreeGrafter"/>
</dbReference>
<proteinExistence type="predicted"/>
<dbReference type="GO" id="GO:0034332">
    <property type="term" value="P:adherens junction organization"/>
    <property type="evidence" value="ECO:0007669"/>
    <property type="project" value="TreeGrafter"/>
</dbReference>
<dbReference type="AlphaFoldDB" id="A0A1I7VAX0"/>
<keyword evidence="10" id="KW-1185">Reference proteome</keyword>
<dbReference type="Proteomes" id="UP000095285">
    <property type="component" value="Unassembled WGS sequence"/>
</dbReference>
<dbReference type="InterPro" id="IPR039808">
    <property type="entry name" value="Cadherin"/>
</dbReference>
<dbReference type="GO" id="GO:0008013">
    <property type="term" value="F:beta-catenin binding"/>
    <property type="evidence" value="ECO:0007669"/>
    <property type="project" value="TreeGrafter"/>
</dbReference>
<dbReference type="SUPFAM" id="SSF49313">
    <property type="entry name" value="Cadherin-like"/>
    <property type="match status" value="1"/>
</dbReference>
<evidence type="ECO:0000313" key="10">
    <source>
        <dbReference type="Proteomes" id="UP000095285"/>
    </source>
</evidence>
<sequence length="83" mass="9193">VTDGENTSRATLRIIVEDVNDNAPKFEEQFYLINIGKDIELGSIIGKIRANDPDTGHGGIVRYELAINSMNDFRIDPETGTID</sequence>
<dbReference type="GO" id="GO:0045296">
    <property type="term" value="F:cadherin binding"/>
    <property type="evidence" value="ECO:0007669"/>
    <property type="project" value="TreeGrafter"/>
</dbReference>
<keyword evidence="2" id="KW-0812">Transmembrane</keyword>
<dbReference type="Gene3D" id="2.60.40.60">
    <property type="entry name" value="Cadherins"/>
    <property type="match status" value="2"/>
</dbReference>
<keyword evidence="7" id="KW-0472">Membrane</keyword>